<dbReference type="InterPro" id="IPR001926">
    <property type="entry name" value="TrpB-like_PALP"/>
</dbReference>
<keyword evidence="5" id="KW-0456">Lyase</keyword>
<dbReference type="EMBL" id="JARBDR010000440">
    <property type="protein sequence ID" value="KAJ8312443.1"/>
    <property type="molecule type" value="Genomic_DNA"/>
</dbReference>
<dbReference type="Proteomes" id="UP001217089">
    <property type="component" value="Unassembled WGS sequence"/>
</dbReference>
<comment type="cofactor">
    <cofactor evidence="1">
        <name>pyridoxal 5'-phosphate</name>
        <dbReference type="ChEBI" id="CHEBI:597326"/>
    </cofactor>
</comment>
<keyword evidence="4" id="KW-0663">Pyridoxal phosphate</keyword>
<dbReference type="InterPro" id="IPR050147">
    <property type="entry name" value="Ser/Thr_Dehydratase"/>
</dbReference>
<evidence type="ECO:0000256" key="5">
    <source>
        <dbReference type="ARBA" id="ARBA00023239"/>
    </source>
</evidence>
<comment type="catalytic activity">
    <reaction evidence="8">
        <text>L-serine = pyruvate + NH4(+)</text>
        <dbReference type="Rhea" id="RHEA:19169"/>
        <dbReference type="ChEBI" id="CHEBI:15361"/>
        <dbReference type="ChEBI" id="CHEBI:28938"/>
        <dbReference type="ChEBI" id="CHEBI:33384"/>
        <dbReference type="EC" id="4.3.1.17"/>
    </reaction>
</comment>
<dbReference type="Gene3D" id="3.40.50.1100">
    <property type="match status" value="1"/>
</dbReference>
<evidence type="ECO:0000256" key="6">
    <source>
        <dbReference type="ARBA" id="ARBA00041766"/>
    </source>
</evidence>
<dbReference type="PANTHER" id="PTHR48078">
    <property type="entry name" value="THREONINE DEHYDRATASE, MITOCHONDRIAL-RELATED"/>
    <property type="match status" value="1"/>
</dbReference>
<evidence type="ECO:0000256" key="3">
    <source>
        <dbReference type="ARBA" id="ARBA00012093"/>
    </source>
</evidence>
<dbReference type="SUPFAM" id="SSF53686">
    <property type="entry name" value="Tryptophan synthase beta subunit-like PLP-dependent enzymes"/>
    <property type="match status" value="1"/>
</dbReference>
<feature type="domain" description="Tryptophan synthase beta chain-like PALP" evidence="9">
    <location>
        <begin position="33"/>
        <end position="145"/>
    </location>
</feature>
<reference evidence="10 11" key="1">
    <citation type="submission" date="2022-12" db="EMBL/GenBank/DDBJ databases">
        <title>Chromosome-level genome of Tegillarca granosa.</title>
        <authorList>
            <person name="Kim J."/>
        </authorList>
    </citation>
    <scope>NUCLEOTIDE SEQUENCE [LARGE SCALE GENOMIC DNA]</scope>
    <source>
        <strain evidence="10">Teg-2019</strain>
        <tissue evidence="10">Adductor muscle</tissue>
    </source>
</reference>
<name>A0ABQ9F4Z0_TEGGR</name>
<evidence type="ECO:0000313" key="11">
    <source>
        <dbReference type="Proteomes" id="UP001217089"/>
    </source>
</evidence>
<evidence type="ECO:0000259" key="9">
    <source>
        <dbReference type="Pfam" id="PF00291"/>
    </source>
</evidence>
<dbReference type="InterPro" id="IPR036052">
    <property type="entry name" value="TrpB-like_PALP_sf"/>
</dbReference>
<comment type="caution">
    <text evidence="10">The sequence shown here is derived from an EMBL/GenBank/DDBJ whole genome shotgun (WGS) entry which is preliminary data.</text>
</comment>
<gene>
    <name evidence="10" type="ORF">KUTeg_009816</name>
</gene>
<evidence type="ECO:0000256" key="4">
    <source>
        <dbReference type="ARBA" id="ARBA00022898"/>
    </source>
</evidence>
<organism evidence="10 11">
    <name type="scientific">Tegillarca granosa</name>
    <name type="common">Malaysian cockle</name>
    <name type="synonym">Anadara granosa</name>
    <dbReference type="NCBI Taxonomy" id="220873"/>
    <lineage>
        <taxon>Eukaryota</taxon>
        <taxon>Metazoa</taxon>
        <taxon>Spiralia</taxon>
        <taxon>Lophotrochozoa</taxon>
        <taxon>Mollusca</taxon>
        <taxon>Bivalvia</taxon>
        <taxon>Autobranchia</taxon>
        <taxon>Pteriomorphia</taxon>
        <taxon>Arcoida</taxon>
        <taxon>Arcoidea</taxon>
        <taxon>Arcidae</taxon>
        <taxon>Tegillarca</taxon>
    </lineage>
</organism>
<protein>
    <recommendedName>
        <fullName evidence="3">L-serine ammonia-lyase</fullName>
        <ecNumber evidence="3">4.3.1.17</ecNumber>
    </recommendedName>
    <alternativeName>
        <fullName evidence="6">L-serine deaminase</fullName>
    </alternativeName>
    <alternativeName>
        <fullName evidence="7">L-threonine dehydratase</fullName>
    </alternativeName>
</protein>
<evidence type="ECO:0000256" key="8">
    <source>
        <dbReference type="ARBA" id="ARBA00049406"/>
    </source>
</evidence>
<accession>A0ABQ9F4Z0</accession>
<sequence>MQTSMESNLISIDDRVQIDSKGLNIYFASKYTVFCRQTAFKLQRDAYSTIITEAKQQMPCDPDVIMCCVGRGDLLNGIIHGIENVGWKHVPLVAMETVGAHSYNTSCLGALRCSNTAIENHKKYNIISKTVPDKTAVMACLKFAAIYGDVINKLQAEGKLKNIKNALIVVCGGCVSFNTMLKWKNQFDL</sequence>
<evidence type="ECO:0000313" key="10">
    <source>
        <dbReference type="EMBL" id="KAJ8312443.1"/>
    </source>
</evidence>
<proteinExistence type="inferred from homology"/>
<keyword evidence="11" id="KW-1185">Reference proteome</keyword>
<dbReference type="Pfam" id="PF00291">
    <property type="entry name" value="PALP"/>
    <property type="match status" value="1"/>
</dbReference>
<dbReference type="PANTHER" id="PTHR48078:SF2">
    <property type="entry name" value="CATABOLIC L-SERINE_THREONINE DEHYDRATASE"/>
    <property type="match status" value="1"/>
</dbReference>
<evidence type="ECO:0000256" key="7">
    <source>
        <dbReference type="ARBA" id="ARBA00042605"/>
    </source>
</evidence>
<dbReference type="EC" id="4.3.1.17" evidence="3"/>
<evidence type="ECO:0000256" key="2">
    <source>
        <dbReference type="ARBA" id="ARBA00010869"/>
    </source>
</evidence>
<comment type="similarity">
    <text evidence="2">Belongs to the serine/threonine dehydratase family.</text>
</comment>
<evidence type="ECO:0000256" key="1">
    <source>
        <dbReference type="ARBA" id="ARBA00001933"/>
    </source>
</evidence>